<protein>
    <submittedName>
        <fullName evidence="2">Uncharacterized protein</fullName>
    </submittedName>
</protein>
<feature type="transmembrane region" description="Helical" evidence="1">
    <location>
        <begin position="49"/>
        <end position="72"/>
    </location>
</feature>
<name>A0A1G9RVF0_9FIRM</name>
<proteinExistence type="predicted"/>
<keyword evidence="1" id="KW-0812">Transmembrane</keyword>
<reference evidence="2 3" key="1">
    <citation type="submission" date="2016-10" db="EMBL/GenBank/DDBJ databases">
        <authorList>
            <person name="de Groot N.N."/>
        </authorList>
    </citation>
    <scope>NUCLEOTIDE SEQUENCE [LARGE SCALE GENOMIC DNA]</scope>
    <source>
        <strain evidence="2 3">DSM 797</strain>
    </source>
</reference>
<sequence length="283" mass="33177">MKKYIKKYQFGIIVGVAFITITLIIPYVINKVMYLPIKTNSTSDSDWLAFWGSFLGGVFGGFLTLTGVRYTIKENEKEKEKENEKNKPFIVPLKNTILVYRDVINETCYLSNQGKDENFFIYEQIYFKLINLGKEHAFNLSLGWNPPETHQIENFLQQKHIDNRFKKCFNLICNSRPEKRDDEIQIIKSCDNQDVQETYLFVGWESLIKNLIECIALTNKGNKNDKTYVNMPLGKLELKYENIYGNDVNKIYSIYGQVFQGIIDKDMESYYLSFKFNLEDPNN</sequence>
<dbReference type="RefSeq" id="WP_092727122.1">
    <property type="nucleotide sequence ID" value="NZ_FNGW01000007.1"/>
</dbReference>
<feature type="transmembrane region" description="Helical" evidence="1">
    <location>
        <begin position="12"/>
        <end position="29"/>
    </location>
</feature>
<evidence type="ECO:0000256" key="1">
    <source>
        <dbReference type="SAM" id="Phobius"/>
    </source>
</evidence>
<keyword evidence="3" id="KW-1185">Reference proteome</keyword>
<keyword evidence="1" id="KW-0472">Membrane</keyword>
<accession>A0A1G9RVF0</accession>
<dbReference type="EMBL" id="FNGW01000007">
    <property type="protein sequence ID" value="SDM26485.1"/>
    <property type="molecule type" value="Genomic_DNA"/>
</dbReference>
<evidence type="ECO:0000313" key="3">
    <source>
        <dbReference type="Proteomes" id="UP000199068"/>
    </source>
</evidence>
<dbReference type="Proteomes" id="UP000199068">
    <property type="component" value="Unassembled WGS sequence"/>
</dbReference>
<organism evidence="2 3">
    <name type="scientific">Romboutsia lituseburensis DSM 797</name>
    <dbReference type="NCBI Taxonomy" id="1121325"/>
    <lineage>
        <taxon>Bacteria</taxon>
        <taxon>Bacillati</taxon>
        <taxon>Bacillota</taxon>
        <taxon>Clostridia</taxon>
        <taxon>Peptostreptococcales</taxon>
        <taxon>Peptostreptococcaceae</taxon>
        <taxon>Romboutsia</taxon>
    </lineage>
</organism>
<evidence type="ECO:0000313" key="2">
    <source>
        <dbReference type="EMBL" id="SDM26485.1"/>
    </source>
</evidence>
<keyword evidence="1" id="KW-1133">Transmembrane helix</keyword>
<dbReference type="AlphaFoldDB" id="A0A1G9RVF0"/>
<gene>
    <name evidence="2" type="ORF">SAMN04515677_107137</name>
</gene>